<comment type="pathway">
    <text evidence="1">Protein modification; protein ubiquitination.</text>
</comment>
<dbReference type="Gene3D" id="3.30.710.10">
    <property type="entry name" value="Potassium Channel Kv1.1, Chain A"/>
    <property type="match status" value="1"/>
</dbReference>
<organism evidence="3 4">
    <name type="scientific">Liquidambar formosana</name>
    <name type="common">Formosan gum</name>
    <dbReference type="NCBI Taxonomy" id="63359"/>
    <lineage>
        <taxon>Eukaryota</taxon>
        <taxon>Viridiplantae</taxon>
        <taxon>Streptophyta</taxon>
        <taxon>Embryophyta</taxon>
        <taxon>Tracheophyta</taxon>
        <taxon>Spermatophyta</taxon>
        <taxon>Magnoliopsida</taxon>
        <taxon>eudicotyledons</taxon>
        <taxon>Gunneridae</taxon>
        <taxon>Pentapetalae</taxon>
        <taxon>Saxifragales</taxon>
        <taxon>Altingiaceae</taxon>
        <taxon>Liquidambar</taxon>
    </lineage>
</organism>
<dbReference type="SUPFAM" id="SSF54695">
    <property type="entry name" value="POZ domain"/>
    <property type="match status" value="1"/>
</dbReference>
<comment type="caution">
    <text evidence="3">The sequence shown here is derived from an EMBL/GenBank/DDBJ whole genome shotgun (WGS) entry which is preliminary data.</text>
</comment>
<sequence length="241" mass="27022">MVALESSNGHKQSFGILYEPQGFSFLDMIRLPGEGKVLIEKMPLVVHYPAGRVTANASMVAEALERRNQSWFVQTKVASDLIIQIGDNSFHLHKLPMVSRSGYLSRLVFQRSSNGEEDTSLNIQIDNLPGGSKIFELVVKFCYGWKIDLKATTIAPLSCAAHFLEMNDDPDQGNLTFKTEAFLSFVLLSSWRDTFHIFKTCESISSWARELQILKQCSEAIAWRACIDPKAIIFGNITQNA</sequence>
<dbReference type="PROSITE" id="PS50097">
    <property type="entry name" value="BTB"/>
    <property type="match status" value="1"/>
</dbReference>
<feature type="domain" description="BTB" evidence="2">
    <location>
        <begin position="79"/>
        <end position="151"/>
    </location>
</feature>
<reference evidence="3 4" key="1">
    <citation type="journal article" date="2024" name="Plant J.">
        <title>Genome sequences and population genomics reveal climatic adaptation and genomic divergence between two closely related sweetgum species.</title>
        <authorList>
            <person name="Xu W.Q."/>
            <person name="Ren C.Q."/>
            <person name="Zhang X.Y."/>
            <person name="Comes H.P."/>
            <person name="Liu X.H."/>
            <person name="Li Y.G."/>
            <person name="Kettle C.J."/>
            <person name="Jalonen R."/>
            <person name="Gaisberger H."/>
            <person name="Ma Y.Z."/>
            <person name="Qiu Y.X."/>
        </authorList>
    </citation>
    <scope>NUCLEOTIDE SEQUENCE [LARGE SCALE GENOMIC DNA]</scope>
    <source>
        <strain evidence="3">Hangzhou</strain>
    </source>
</reference>
<evidence type="ECO:0000256" key="1">
    <source>
        <dbReference type="ARBA" id="ARBA00004906"/>
    </source>
</evidence>
<proteinExistence type="predicted"/>
<evidence type="ECO:0000313" key="3">
    <source>
        <dbReference type="EMBL" id="KAK9292761.1"/>
    </source>
</evidence>
<dbReference type="Pfam" id="PF00651">
    <property type="entry name" value="BTB"/>
    <property type="match status" value="1"/>
</dbReference>
<evidence type="ECO:0000313" key="4">
    <source>
        <dbReference type="Proteomes" id="UP001415857"/>
    </source>
</evidence>
<protein>
    <recommendedName>
        <fullName evidence="2">BTB domain-containing protein</fullName>
    </recommendedName>
</protein>
<dbReference type="EMBL" id="JBBPBK010000001">
    <property type="protein sequence ID" value="KAK9292761.1"/>
    <property type="molecule type" value="Genomic_DNA"/>
</dbReference>
<keyword evidence="4" id="KW-1185">Reference proteome</keyword>
<name>A0AAP0S8C9_LIQFO</name>
<dbReference type="InterPro" id="IPR011333">
    <property type="entry name" value="SKP1/BTB/POZ_sf"/>
</dbReference>
<accession>A0AAP0S8C9</accession>
<dbReference type="SMART" id="SM00225">
    <property type="entry name" value="BTB"/>
    <property type="match status" value="1"/>
</dbReference>
<dbReference type="InterPro" id="IPR043454">
    <property type="entry name" value="NPH3/RPT2-like"/>
</dbReference>
<dbReference type="Proteomes" id="UP001415857">
    <property type="component" value="Unassembled WGS sequence"/>
</dbReference>
<dbReference type="AlphaFoldDB" id="A0AAP0S8C9"/>
<evidence type="ECO:0000259" key="2">
    <source>
        <dbReference type="PROSITE" id="PS50097"/>
    </source>
</evidence>
<dbReference type="PANTHER" id="PTHR32370">
    <property type="entry name" value="OS12G0117600 PROTEIN"/>
    <property type="match status" value="1"/>
</dbReference>
<gene>
    <name evidence="3" type="ORF">L1049_020741</name>
</gene>
<dbReference type="InterPro" id="IPR000210">
    <property type="entry name" value="BTB/POZ_dom"/>
</dbReference>